<protein>
    <recommendedName>
        <fullName evidence="3">AsnC family transcriptional regulator</fullName>
    </recommendedName>
</protein>
<evidence type="ECO:0008006" key="3">
    <source>
        <dbReference type="Google" id="ProtNLM"/>
    </source>
</evidence>
<dbReference type="RefSeq" id="WP_135428815.1">
    <property type="nucleotide sequence ID" value="NZ_RPEM01000001.1"/>
</dbReference>
<evidence type="ECO:0000313" key="2">
    <source>
        <dbReference type="Proteomes" id="UP000297741"/>
    </source>
</evidence>
<organism evidence="1 2">
    <name type="scientific">Pseudotabrizicola sediminis</name>
    <dbReference type="NCBI Taxonomy" id="2486418"/>
    <lineage>
        <taxon>Bacteria</taxon>
        <taxon>Pseudomonadati</taxon>
        <taxon>Pseudomonadota</taxon>
        <taxon>Alphaproteobacteria</taxon>
        <taxon>Rhodobacterales</taxon>
        <taxon>Paracoccaceae</taxon>
        <taxon>Pseudotabrizicola</taxon>
    </lineage>
</organism>
<reference evidence="1 2" key="1">
    <citation type="submission" date="2018-11" db="EMBL/GenBank/DDBJ databases">
        <title>Tabrizicola sp. isolated from sediment of alpine lake.</title>
        <authorList>
            <person name="Liu Z."/>
        </authorList>
    </citation>
    <scope>NUCLEOTIDE SEQUENCE [LARGE SCALE GENOMIC DNA]</scope>
    <source>
        <strain evidence="1 2">DRYC-M-16</strain>
    </source>
</reference>
<evidence type="ECO:0000313" key="1">
    <source>
        <dbReference type="EMBL" id="TGD45430.1"/>
    </source>
</evidence>
<dbReference type="Proteomes" id="UP000297741">
    <property type="component" value="Unassembled WGS sequence"/>
</dbReference>
<comment type="caution">
    <text evidence="1">The sequence shown here is derived from an EMBL/GenBank/DDBJ whole genome shotgun (WGS) entry which is preliminary data.</text>
</comment>
<accession>A0ABY2KRM1</accession>
<keyword evidence="2" id="KW-1185">Reference proteome</keyword>
<sequence length="99" mass="10556">MNDLDQRLATLAAAGQTITYGQLARDLGWRMGQLTAALEALMESDARMGSPLRASVCEARLGNGLPARGFFDKAAELGFDVSDPAAFVASQRRNLSDPV</sequence>
<gene>
    <name evidence="1" type="ORF">EEB11_02535</name>
</gene>
<proteinExistence type="predicted"/>
<name>A0ABY2KRM1_9RHOB</name>
<dbReference type="EMBL" id="RPEM01000001">
    <property type="protein sequence ID" value="TGD45430.1"/>
    <property type="molecule type" value="Genomic_DNA"/>
</dbReference>